<organism evidence="2 3">
    <name type="scientific">Gigaspora margarita</name>
    <dbReference type="NCBI Taxonomy" id="4874"/>
    <lineage>
        <taxon>Eukaryota</taxon>
        <taxon>Fungi</taxon>
        <taxon>Fungi incertae sedis</taxon>
        <taxon>Mucoromycota</taxon>
        <taxon>Glomeromycotina</taxon>
        <taxon>Glomeromycetes</taxon>
        <taxon>Diversisporales</taxon>
        <taxon>Gigasporaceae</taxon>
        <taxon>Gigaspora</taxon>
    </lineage>
</organism>
<feature type="region of interest" description="Disordered" evidence="1">
    <location>
        <begin position="116"/>
        <end position="147"/>
    </location>
</feature>
<accession>A0ABN7WFJ0</accession>
<proteinExistence type="predicted"/>
<evidence type="ECO:0000256" key="1">
    <source>
        <dbReference type="SAM" id="MobiDB-lite"/>
    </source>
</evidence>
<feature type="non-terminal residue" evidence="2">
    <location>
        <position position="1"/>
    </location>
</feature>
<keyword evidence="3" id="KW-1185">Reference proteome</keyword>
<evidence type="ECO:0000313" key="3">
    <source>
        <dbReference type="Proteomes" id="UP000789901"/>
    </source>
</evidence>
<feature type="compositionally biased region" description="Basic and acidic residues" evidence="1">
    <location>
        <begin position="116"/>
        <end position="127"/>
    </location>
</feature>
<dbReference type="EMBL" id="CAJVQB010042677">
    <property type="protein sequence ID" value="CAG8830594.1"/>
    <property type="molecule type" value="Genomic_DNA"/>
</dbReference>
<gene>
    <name evidence="2" type="ORF">GMARGA_LOCUS30378</name>
</gene>
<comment type="caution">
    <text evidence="2">The sequence shown here is derived from an EMBL/GenBank/DDBJ whole genome shotgun (WGS) entry which is preliminary data.</text>
</comment>
<evidence type="ECO:0000313" key="2">
    <source>
        <dbReference type="EMBL" id="CAG8830594.1"/>
    </source>
</evidence>
<protein>
    <submittedName>
        <fullName evidence="2">29928_t:CDS:1</fullName>
    </submittedName>
</protein>
<feature type="non-terminal residue" evidence="2">
    <location>
        <position position="175"/>
    </location>
</feature>
<name>A0ABN7WFJ0_GIGMA</name>
<reference evidence="2 3" key="1">
    <citation type="submission" date="2021-06" db="EMBL/GenBank/DDBJ databases">
        <authorList>
            <person name="Kallberg Y."/>
            <person name="Tangrot J."/>
            <person name="Rosling A."/>
        </authorList>
    </citation>
    <scope>NUCLEOTIDE SEQUENCE [LARGE SCALE GENOMIC DNA]</scope>
    <source>
        <strain evidence="2 3">120-4 pot B 10/14</strain>
    </source>
</reference>
<dbReference type="Proteomes" id="UP000789901">
    <property type="component" value="Unassembled WGS sequence"/>
</dbReference>
<sequence length="175" mass="20915">EFINTLTEQKCLVLERDKIVVEYLDIAYLETVWLIRRFSEKVEWLKLKIGKHVNREASIENIQETPDEKECKEVLLLTEYGVFNYEWAKEGILYSQEWWKKDSQIESSKAKETKVHEKEKYLKEGKKSNSNSFQKNNRRMHISSPKSIHEETSGFVLREILQRLDDIERRYIGAT</sequence>